<accession>A0A8H4N6Y6</accession>
<dbReference type="SUPFAM" id="SSF51695">
    <property type="entry name" value="PLC-like phosphodiesterases"/>
    <property type="match status" value="1"/>
</dbReference>
<gene>
    <name evidence="4" type="ORF">GTA08_BOTSDO04387</name>
</gene>
<evidence type="ECO:0000256" key="2">
    <source>
        <dbReference type="ARBA" id="ARBA00014286"/>
    </source>
</evidence>
<dbReference type="PANTHER" id="PTHR31571">
    <property type="entry name" value="ALTERED INHERITANCE OF MITOCHONDRIA PROTEIN 6"/>
    <property type="match status" value="1"/>
</dbReference>
<protein>
    <recommendedName>
        <fullName evidence="2">Altered inheritance of mitochondria protein 6</fullName>
    </recommendedName>
</protein>
<dbReference type="InterPro" id="IPR051236">
    <property type="entry name" value="HAT_RTT109-like"/>
</dbReference>
<keyword evidence="3" id="KW-0812">Transmembrane</keyword>
<dbReference type="InterPro" id="IPR017946">
    <property type="entry name" value="PLC-like_Pdiesterase_TIM-brl"/>
</dbReference>
<proteinExistence type="inferred from homology"/>
<name>A0A8H4N6Y6_9PEZI</name>
<dbReference type="AlphaFoldDB" id="A0A8H4N6Y6"/>
<keyword evidence="5" id="KW-1185">Reference proteome</keyword>
<evidence type="ECO:0000313" key="5">
    <source>
        <dbReference type="Proteomes" id="UP000572817"/>
    </source>
</evidence>
<keyword evidence="3" id="KW-0472">Membrane</keyword>
<keyword evidence="3" id="KW-1133">Transmembrane helix</keyword>
<evidence type="ECO:0000256" key="3">
    <source>
        <dbReference type="SAM" id="Phobius"/>
    </source>
</evidence>
<sequence length="497" mass="55956">MLSSSSTPSSARSSDEHFDHIAREEVTADRLTSPSAWSSKRASLISASAPSFGEYYRKLQLLFWRKMLMTLRERRKGAIANDAGVEYDDPSSIPLLDGKNTHKNYRPSSSSVFKIARWIGILFLAMLATILCFFGIIHVVNIIINLGPVFYQDEYYDIRSRMGGPMEGPLNYPTDVTRDIKPLPCHSHNDYWRRVPLFEAISYGCVGVEADVWLFPDQTDGPELYVGHNTAALTPKRTFRSLYVNPIMEILDRANSPATRVVSNEANPKRPNGVWDADPTQTLVLLVDFKNDGHKLWPVVQEHLNSLRSRGYLSYWNGADFVEGPVTIVATGNAPFDLLTVNSTYRDIFFDAPLAMLYEEPEPIPGFDFSQQKIPLAAATSGQGVTGLPLGATADSFNSSNSYYASVSFPKAVGRGHWFKGEPTAHQLHLMRGQIQGAKNRGLKPRYWGTPSWPIAIRNKMWEVLVEEGVDFLNVDDLQAATSWDWNTRRHRTWFWG</sequence>
<reference evidence="4" key="1">
    <citation type="submission" date="2020-04" db="EMBL/GenBank/DDBJ databases">
        <title>Genome Assembly and Annotation of Botryosphaeria dothidea sdau 11-99, a Latent Pathogen of Apple Fruit Ring Rot in China.</title>
        <authorList>
            <person name="Yu C."/>
            <person name="Diao Y."/>
            <person name="Lu Q."/>
            <person name="Zhao J."/>
            <person name="Cui S."/>
            <person name="Peng C."/>
            <person name="He B."/>
            <person name="Liu H."/>
        </authorList>
    </citation>
    <scope>NUCLEOTIDE SEQUENCE [LARGE SCALE GENOMIC DNA]</scope>
    <source>
        <strain evidence="4">Sdau11-99</strain>
    </source>
</reference>
<dbReference type="PANTHER" id="PTHR31571:SF1">
    <property type="entry name" value="ALTERED INHERITANCE OF MITOCHONDRIA PROTEIN 6"/>
    <property type="match status" value="1"/>
</dbReference>
<dbReference type="EMBL" id="WWBZ02000022">
    <property type="protein sequence ID" value="KAF4308171.1"/>
    <property type="molecule type" value="Genomic_DNA"/>
</dbReference>
<dbReference type="GO" id="GO:0008081">
    <property type="term" value="F:phosphoric diester hydrolase activity"/>
    <property type="evidence" value="ECO:0007669"/>
    <property type="project" value="InterPro"/>
</dbReference>
<comment type="similarity">
    <text evidence="1">Belongs to the AIM6 family.</text>
</comment>
<evidence type="ECO:0000256" key="1">
    <source>
        <dbReference type="ARBA" id="ARBA00008858"/>
    </source>
</evidence>
<dbReference type="GO" id="GO:0006629">
    <property type="term" value="P:lipid metabolic process"/>
    <property type="evidence" value="ECO:0007669"/>
    <property type="project" value="InterPro"/>
</dbReference>
<comment type="caution">
    <text evidence="4">The sequence shown here is derived from an EMBL/GenBank/DDBJ whole genome shotgun (WGS) entry which is preliminary data.</text>
</comment>
<organism evidence="4 5">
    <name type="scientific">Botryosphaeria dothidea</name>
    <dbReference type="NCBI Taxonomy" id="55169"/>
    <lineage>
        <taxon>Eukaryota</taxon>
        <taxon>Fungi</taxon>
        <taxon>Dikarya</taxon>
        <taxon>Ascomycota</taxon>
        <taxon>Pezizomycotina</taxon>
        <taxon>Dothideomycetes</taxon>
        <taxon>Dothideomycetes incertae sedis</taxon>
        <taxon>Botryosphaeriales</taxon>
        <taxon>Botryosphaeriaceae</taxon>
        <taxon>Botryosphaeria</taxon>
    </lineage>
</organism>
<evidence type="ECO:0000313" key="4">
    <source>
        <dbReference type="EMBL" id="KAF4308171.1"/>
    </source>
</evidence>
<feature type="transmembrane region" description="Helical" evidence="3">
    <location>
        <begin position="115"/>
        <end position="140"/>
    </location>
</feature>
<dbReference type="OrthoDB" id="4153866at2759"/>
<dbReference type="Proteomes" id="UP000572817">
    <property type="component" value="Unassembled WGS sequence"/>
</dbReference>